<name>A0ABP7DCX6_9MICC</name>
<dbReference type="InterPro" id="IPR002577">
    <property type="entry name" value="HTH_HxlR"/>
</dbReference>
<sequence>MSDDMIELGENLPKGCPARRRLDHVTNKWGVLVIVALAGDMLRWSGLLRAANGISEKMLAQTLKVLADEGLVVRRALEVVPPHVEYSLTPEGREVASLLIPLVEWAARGSDLRHMSALAAEQQ</sequence>
<proteinExistence type="predicted"/>
<feature type="domain" description="HTH hxlR-type" evidence="4">
    <location>
        <begin position="16"/>
        <end position="114"/>
    </location>
</feature>
<organism evidence="5 6">
    <name type="scientific">Arthrobacter ginkgonis</name>
    <dbReference type="NCBI Taxonomy" id="1630594"/>
    <lineage>
        <taxon>Bacteria</taxon>
        <taxon>Bacillati</taxon>
        <taxon>Actinomycetota</taxon>
        <taxon>Actinomycetes</taxon>
        <taxon>Micrococcales</taxon>
        <taxon>Micrococcaceae</taxon>
        <taxon>Arthrobacter</taxon>
    </lineage>
</organism>
<evidence type="ECO:0000256" key="1">
    <source>
        <dbReference type="ARBA" id="ARBA00023015"/>
    </source>
</evidence>
<dbReference type="SUPFAM" id="SSF46785">
    <property type="entry name" value="Winged helix' DNA-binding domain"/>
    <property type="match status" value="1"/>
</dbReference>
<keyword evidence="3" id="KW-0804">Transcription</keyword>
<dbReference type="EMBL" id="BAABEO010000034">
    <property type="protein sequence ID" value="GAA3701523.1"/>
    <property type="molecule type" value="Genomic_DNA"/>
</dbReference>
<keyword evidence="2" id="KW-0238">DNA-binding</keyword>
<reference evidence="6" key="1">
    <citation type="journal article" date="2019" name="Int. J. Syst. Evol. Microbiol.">
        <title>The Global Catalogue of Microorganisms (GCM) 10K type strain sequencing project: providing services to taxonomists for standard genome sequencing and annotation.</title>
        <authorList>
            <consortium name="The Broad Institute Genomics Platform"/>
            <consortium name="The Broad Institute Genome Sequencing Center for Infectious Disease"/>
            <person name="Wu L."/>
            <person name="Ma J."/>
        </authorList>
    </citation>
    <scope>NUCLEOTIDE SEQUENCE [LARGE SCALE GENOMIC DNA]</scope>
    <source>
        <strain evidence="6">JCM 30742</strain>
    </source>
</reference>
<accession>A0ABP7DCX6</accession>
<evidence type="ECO:0000313" key="5">
    <source>
        <dbReference type="EMBL" id="GAA3701523.1"/>
    </source>
</evidence>
<evidence type="ECO:0000256" key="3">
    <source>
        <dbReference type="ARBA" id="ARBA00023163"/>
    </source>
</evidence>
<dbReference type="PANTHER" id="PTHR33204:SF37">
    <property type="entry name" value="HTH-TYPE TRANSCRIPTIONAL REGULATOR YODB"/>
    <property type="match status" value="1"/>
</dbReference>
<protein>
    <recommendedName>
        <fullName evidence="4">HTH hxlR-type domain-containing protein</fullName>
    </recommendedName>
</protein>
<gene>
    <name evidence="5" type="ORF">GCM10023081_42450</name>
</gene>
<dbReference type="Proteomes" id="UP001500752">
    <property type="component" value="Unassembled WGS sequence"/>
</dbReference>
<dbReference type="Pfam" id="PF01638">
    <property type="entry name" value="HxlR"/>
    <property type="match status" value="1"/>
</dbReference>
<evidence type="ECO:0000313" key="6">
    <source>
        <dbReference type="Proteomes" id="UP001500752"/>
    </source>
</evidence>
<dbReference type="Gene3D" id="1.10.10.10">
    <property type="entry name" value="Winged helix-like DNA-binding domain superfamily/Winged helix DNA-binding domain"/>
    <property type="match status" value="1"/>
</dbReference>
<keyword evidence="1" id="KW-0805">Transcription regulation</keyword>
<dbReference type="InterPro" id="IPR036388">
    <property type="entry name" value="WH-like_DNA-bd_sf"/>
</dbReference>
<dbReference type="PROSITE" id="PS51118">
    <property type="entry name" value="HTH_HXLR"/>
    <property type="match status" value="1"/>
</dbReference>
<evidence type="ECO:0000259" key="4">
    <source>
        <dbReference type="PROSITE" id="PS51118"/>
    </source>
</evidence>
<keyword evidence="6" id="KW-1185">Reference proteome</keyword>
<dbReference type="InterPro" id="IPR036390">
    <property type="entry name" value="WH_DNA-bd_sf"/>
</dbReference>
<dbReference type="PANTHER" id="PTHR33204">
    <property type="entry name" value="TRANSCRIPTIONAL REGULATOR, MARR FAMILY"/>
    <property type="match status" value="1"/>
</dbReference>
<comment type="caution">
    <text evidence="5">The sequence shown here is derived from an EMBL/GenBank/DDBJ whole genome shotgun (WGS) entry which is preliminary data.</text>
</comment>
<evidence type="ECO:0000256" key="2">
    <source>
        <dbReference type="ARBA" id="ARBA00023125"/>
    </source>
</evidence>